<sequence>AAFQYYVVYWKDGAIQRFDDLKNVVLRSQTRRLGGAIGELRMQGSSFFRFGNFYVKDDQR</sequence>
<protein>
    <submittedName>
        <fullName evidence="1">(Mediterranean fruit fly) hypothetical protein</fullName>
    </submittedName>
</protein>
<accession>A0A811VK09</accession>
<evidence type="ECO:0000313" key="1">
    <source>
        <dbReference type="EMBL" id="CAD7015481.1"/>
    </source>
</evidence>
<dbReference type="AlphaFoldDB" id="A0A811VK09"/>
<feature type="non-terminal residue" evidence="1">
    <location>
        <position position="1"/>
    </location>
</feature>
<dbReference type="Proteomes" id="UP000606786">
    <property type="component" value="Unassembled WGS sequence"/>
</dbReference>
<comment type="caution">
    <text evidence="1">The sequence shown here is derived from an EMBL/GenBank/DDBJ whole genome shotgun (WGS) entry which is preliminary data.</text>
</comment>
<dbReference type="EMBL" id="CAJHJT010000056">
    <property type="protein sequence ID" value="CAD7015481.1"/>
    <property type="molecule type" value="Genomic_DNA"/>
</dbReference>
<keyword evidence="2" id="KW-1185">Reference proteome</keyword>
<proteinExistence type="predicted"/>
<reference evidence="1" key="1">
    <citation type="submission" date="2020-11" db="EMBL/GenBank/DDBJ databases">
        <authorList>
            <person name="Whitehead M."/>
        </authorList>
    </citation>
    <scope>NUCLEOTIDE SEQUENCE</scope>
    <source>
        <strain evidence="1">EGII</strain>
    </source>
</reference>
<feature type="non-terminal residue" evidence="1">
    <location>
        <position position="60"/>
    </location>
</feature>
<organism evidence="1 2">
    <name type="scientific">Ceratitis capitata</name>
    <name type="common">Mediterranean fruit fly</name>
    <name type="synonym">Tephritis capitata</name>
    <dbReference type="NCBI Taxonomy" id="7213"/>
    <lineage>
        <taxon>Eukaryota</taxon>
        <taxon>Metazoa</taxon>
        <taxon>Ecdysozoa</taxon>
        <taxon>Arthropoda</taxon>
        <taxon>Hexapoda</taxon>
        <taxon>Insecta</taxon>
        <taxon>Pterygota</taxon>
        <taxon>Neoptera</taxon>
        <taxon>Endopterygota</taxon>
        <taxon>Diptera</taxon>
        <taxon>Brachycera</taxon>
        <taxon>Muscomorpha</taxon>
        <taxon>Tephritoidea</taxon>
        <taxon>Tephritidae</taxon>
        <taxon>Ceratitis</taxon>
        <taxon>Ceratitis</taxon>
    </lineage>
</organism>
<evidence type="ECO:0000313" key="2">
    <source>
        <dbReference type="Proteomes" id="UP000606786"/>
    </source>
</evidence>
<name>A0A811VK09_CERCA</name>
<gene>
    <name evidence="1" type="ORF">CCAP1982_LOCUS23420</name>
</gene>